<feature type="region of interest" description="Disordered" evidence="1">
    <location>
        <begin position="72"/>
        <end position="96"/>
    </location>
</feature>
<evidence type="ECO:0000256" key="1">
    <source>
        <dbReference type="SAM" id="MobiDB-lite"/>
    </source>
</evidence>
<evidence type="ECO:0000313" key="3">
    <source>
        <dbReference type="Proteomes" id="UP001497482"/>
    </source>
</evidence>
<evidence type="ECO:0000313" key="2">
    <source>
        <dbReference type="EMBL" id="CAL1600203.1"/>
    </source>
</evidence>
<dbReference type="Proteomes" id="UP001497482">
    <property type="component" value="Chromosome 23"/>
</dbReference>
<dbReference type="AlphaFoldDB" id="A0AAV2LGB9"/>
<dbReference type="EMBL" id="OZ035845">
    <property type="protein sequence ID" value="CAL1600203.1"/>
    <property type="molecule type" value="Genomic_DNA"/>
</dbReference>
<reference evidence="2 3" key="1">
    <citation type="submission" date="2024-04" db="EMBL/GenBank/DDBJ databases">
        <authorList>
            <person name="Waldvogel A.-M."/>
            <person name="Schoenle A."/>
        </authorList>
    </citation>
    <scope>NUCLEOTIDE SEQUENCE [LARGE SCALE GENOMIC DNA]</scope>
</reference>
<name>A0AAV2LGB9_KNICA</name>
<keyword evidence="3" id="KW-1185">Reference proteome</keyword>
<gene>
    <name evidence="2" type="ORF">KC01_LOCUS28323</name>
</gene>
<proteinExistence type="predicted"/>
<organism evidence="2 3">
    <name type="scientific">Knipowitschia caucasica</name>
    <name type="common">Caucasian dwarf goby</name>
    <name type="synonym">Pomatoschistus caucasicus</name>
    <dbReference type="NCBI Taxonomy" id="637954"/>
    <lineage>
        <taxon>Eukaryota</taxon>
        <taxon>Metazoa</taxon>
        <taxon>Chordata</taxon>
        <taxon>Craniata</taxon>
        <taxon>Vertebrata</taxon>
        <taxon>Euteleostomi</taxon>
        <taxon>Actinopterygii</taxon>
        <taxon>Neopterygii</taxon>
        <taxon>Teleostei</taxon>
        <taxon>Neoteleostei</taxon>
        <taxon>Acanthomorphata</taxon>
        <taxon>Gobiaria</taxon>
        <taxon>Gobiiformes</taxon>
        <taxon>Gobioidei</taxon>
        <taxon>Gobiidae</taxon>
        <taxon>Gobiinae</taxon>
        <taxon>Knipowitschia</taxon>
    </lineage>
</organism>
<accession>A0AAV2LGB9</accession>
<protein>
    <submittedName>
        <fullName evidence="2">Uncharacterized protein</fullName>
    </submittedName>
</protein>
<feature type="region of interest" description="Disordered" evidence="1">
    <location>
        <begin position="1"/>
        <end position="59"/>
    </location>
</feature>
<sequence length="96" mass="10295">MQPAPGQVWNLESQPLVVSPSDSRGPPLSALRCQPSAVSPPLSGPQPLCPGITSPPSVTADIHEAHHSAALEQTPIMTQGEQNKQHTHSFVERMRM</sequence>